<feature type="transmembrane region" description="Helical" evidence="6">
    <location>
        <begin position="34"/>
        <end position="55"/>
    </location>
</feature>
<feature type="transmembrane region" description="Helical" evidence="6">
    <location>
        <begin position="267"/>
        <end position="286"/>
    </location>
</feature>
<evidence type="ECO:0000256" key="6">
    <source>
        <dbReference type="SAM" id="Phobius"/>
    </source>
</evidence>
<feature type="transmembrane region" description="Helical" evidence="6">
    <location>
        <begin position="292"/>
        <end position="313"/>
    </location>
</feature>
<evidence type="ECO:0000256" key="1">
    <source>
        <dbReference type="ARBA" id="ARBA00004141"/>
    </source>
</evidence>
<keyword evidence="3 6" id="KW-0812">Transmembrane</keyword>
<protein>
    <submittedName>
        <fullName evidence="7">Integral membrane protein, TerC family</fullName>
    </submittedName>
</protein>
<comment type="similarity">
    <text evidence="2">Belongs to the TerC family.</text>
</comment>
<evidence type="ECO:0000256" key="2">
    <source>
        <dbReference type="ARBA" id="ARBA00007511"/>
    </source>
</evidence>
<evidence type="ECO:0000256" key="3">
    <source>
        <dbReference type="ARBA" id="ARBA00022692"/>
    </source>
</evidence>
<dbReference type="STRING" id="760192.Halhy_3940"/>
<evidence type="ECO:0000313" key="7">
    <source>
        <dbReference type="EMBL" id="AEE51788.1"/>
    </source>
</evidence>
<feature type="transmembrane region" description="Helical" evidence="6">
    <location>
        <begin position="75"/>
        <end position="100"/>
    </location>
</feature>
<dbReference type="InterPro" id="IPR005496">
    <property type="entry name" value="Integral_membrane_TerC"/>
</dbReference>
<dbReference type="OrthoDB" id="9783692at2"/>
<name>F4L4B9_HALH1</name>
<dbReference type="HOGENOM" id="CLU_045644_1_2_10"/>
<accession>F4L4B9</accession>
<feature type="transmembrane region" description="Helical" evidence="6">
    <location>
        <begin position="6"/>
        <end position="22"/>
    </location>
</feature>
<evidence type="ECO:0000256" key="5">
    <source>
        <dbReference type="ARBA" id="ARBA00023136"/>
    </source>
</evidence>
<dbReference type="eggNOG" id="COG0861">
    <property type="taxonomic scope" value="Bacteria"/>
</dbReference>
<dbReference type="InterPro" id="IPR022369">
    <property type="entry name" value="Integral_membrane_TerC_rswitch"/>
</dbReference>
<gene>
    <name evidence="7" type="ordered locus">Halhy_3940</name>
</gene>
<reference key="2">
    <citation type="submission" date="2011-04" db="EMBL/GenBank/DDBJ databases">
        <title>Complete sequence of chromosome of Haliscomenobacter hydrossis DSM 1100.</title>
        <authorList>
            <consortium name="US DOE Joint Genome Institute (JGI-PGF)"/>
            <person name="Lucas S."/>
            <person name="Han J."/>
            <person name="Lapidus A."/>
            <person name="Bruce D."/>
            <person name="Goodwin L."/>
            <person name="Pitluck S."/>
            <person name="Peters L."/>
            <person name="Kyrpides N."/>
            <person name="Mavromatis K."/>
            <person name="Ivanova N."/>
            <person name="Ovchinnikova G."/>
            <person name="Pagani I."/>
            <person name="Daligault H."/>
            <person name="Detter J.C."/>
            <person name="Han C."/>
            <person name="Land M."/>
            <person name="Hauser L."/>
            <person name="Markowitz V."/>
            <person name="Cheng J.-F."/>
            <person name="Hugenholtz P."/>
            <person name="Woyke T."/>
            <person name="Wu D."/>
            <person name="Verbarg S."/>
            <person name="Frueling A."/>
            <person name="Brambilla E."/>
            <person name="Klenk H.-P."/>
            <person name="Eisen J.A."/>
        </authorList>
    </citation>
    <scope>NUCLEOTIDE SEQUENCE</scope>
    <source>
        <strain>DSM 1100</strain>
    </source>
</reference>
<dbReference type="PANTHER" id="PTHR30238:SF0">
    <property type="entry name" value="THYLAKOID MEMBRANE PROTEIN TERC, CHLOROPLASTIC"/>
    <property type="match status" value="1"/>
</dbReference>
<keyword evidence="4 6" id="KW-1133">Transmembrane helix</keyword>
<dbReference type="GO" id="GO:0016020">
    <property type="term" value="C:membrane"/>
    <property type="evidence" value="ECO:0007669"/>
    <property type="project" value="UniProtKB-SubCell"/>
</dbReference>
<feature type="transmembrane region" description="Helical" evidence="6">
    <location>
        <begin position="235"/>
        <end position="255"/>
    </location>
</feature>
<reference evidence="7 8" key="1">
    <citation type="journal article" date="2011" name="Stand. Genomic Sci.">
        <title>Complete genome sequence of Haliscomenobacter hydrossis type strain (O).</title>
        <authorList>
            <consortium name="US DOE Joint Genome Institute (JGI-PGF)"/>
            <person name="Daligault H."/>
            <person name="Lapidus A."/>
            <person name="Zeytun A."/>
            <person name="Nolan M."/>
            <person name="Lucas S."/>
            <person name="Del Rio T.G."/>
            <person name="Tice H."/>
            <person name="Cheng J.F."/>
            <person name="Tapia R."/>
            <person name="Han C."/>
            <person name="Goodwin L."/>
            <person name="Pitluck S."/>
            <person name="Liolios K."/>
            <person name="Pagani I."/>
            <person name="Ivanova N."/>
            <person name="Huntemann M."/>
            <person name="Mavromatis K."/>
            <person name="Mikhailova N."/>
            <person name="Pati A."/>
            <person name="Chen A."/>
            <person name="Palaniappan K."/>
            <person name="Land M."/>
            <person name="Hauser L."/>
            <person name="Brambilla E.M."/>
            <person name="Rohde M."/>
            <person name="Verbarg S."/>
            <person name="Goker M."/>
            <person name="Bristow J."/>
            <person name="Eisen J.A."/>
            <person name="Markowitz V."/>
            <person name="Hugenholtz P."/>
            <person name="Kyrpides N.C."/>
            <person name="Klenk H.P."/>
            <person name="Woyke T."/>
        </authorList>
    </citation>
    <scope>NUCLEOTIDE SEQUENCE [LARGE SCALE GENOMIC DNA]</scope>
    <source>
        <strain evidence="8">ATCC 27775 / DSM 1100 / LMG 10767 / O</strain>
    </source>
</reference>
<evidence type="ECO:0000256" key="4">
    <source>
        <dbReference type="ARBA" id="ARBA00022989"/>
    </source>
</evidence>
<comment type="subcellular location">
    <subcellularLocation>
        <location evidence="1">Membrane</location>
        <topology evidence="1">Multi-pass membrane protein</topology>
    </subcellularLocation>
</comment>
<keyword evidence="8" id="KW-1185">Reference proteome</keyword>
<keyword evidence="5 6" id="KW-0472">Membrane</keyword>
<proteinExistence type="inferred from homology"/>
<dbReference type="Proteomes" id="UP000008461">
    <property type="component" value="Chromosome"/>
</dbReference>
<feature type="transmembrane region" description="Helical" evidence="6">
    <location>
        <begin position="140"/>
        <end position="157"/>
    </location>
</feature>
<dbReference type="Pfam" id="PF03741">
    <property type="entry name" value="TerC"/>
    <property type="match status" value="1"/>
</dbReference>
<feature type="transmembrane region" description="Helical" evidence="6">
    <location>
        <begin position="112"/>
        <end position="134"/>
    </location>
</feature>
<sequence>MLIWIGFLVLVAALLALDLGVFNKDSHTISAKEALRWTGVWVTVSLLFSIFIYFAYENHWVHEDGAPMSGQKAVITYLTGYLVEQSLSVDNIFVIAVIFTYFRIPQKYQHRVLFWGIIGAVLFRGLMIVVGSALLHRFSWITYIFGAILLYTSYRMLTQKDHDEDVEVDKNPLVVLAKRFFPVTDQFHGEKFFIKIDHVTAATPLFIALLVVETTDILFAFDSIPAIFAITTDPFLVFTSNIFAILGLRSLYFVLASMLDKFQYLRYSLVVILAFVGIKMCLVHHIDLPEWLSLAVIAVSLAAGILPSLPAVLQQRREEAKNSIREVEPEKAEEGI</sequence>
<dbReference type="NCBIfam" id="TIGR03718">
    <property type="entry name" value="R_switched_Alx"/>
    <property type="match status" value="1"/>
</dbReference>
<dbReference type="RefSeq" id="WP_013766327.1">
    <property type="nucleotide sequence ID" value="NC_015510.1"/>
</dbReference>
<evidence type="ECO:0000313" key="8">
    <source>
        <dbReference type="Proteomes" id="UP000008461"/>
    </source>
</evidence>
<dbReference type="KEGG" id="hhy:Halhy_3940"/>
<dbReference type="AlphaFoldDB" id="F4L4B9"/>
<feature type="transmembrane region" description="Helical" evidence="6">
    <location>
        <begin position="205"/>
        <end position="229"/>
    </location>
</feature>
<dbReference type="PANTHER" id="PTHR30238">
    <property type="entry name" value="MEMBRANE BOUND PREDICTED REDOX MODULATOR"/>
    <property type="match status" value="1"/>
</dbReference>
<organism evidence="7 8">
    <name type="scientific">Haliscomenobacter hydrossis (strain ATCC 27775 / DSM 1100 / LMG 10767 / O)</name>
    <dbReference type="NCBI Taxonomy" id="760192"/>
    <lineage>
        <taxon>Bacteria</taxon>
        <taxon>Pseudomonadati</taxon>
        <taxon>Bacteroidota</taxon>
        <taxon>Saprospiria</taxon>
        <taxon>Saprospirales</taxon>
        <taxon>Haliscomenobacteraceae</taxon>
        <taxon>Haliscomenobacter</taxon>
    </lineage>
</organism>
<dbReference type="EMBL" id="CP002691">
    <property type="protein sequence ID" value="AEE51788.1"/>
    <property type="molecule type" value="Genomic_DNA"/>
</dbReference>